<dbReference type="AlphaFoldDB" id="A0A6L7G9Y1"/>
<dbReference type="InterPro" id="IPR001343">
    <property type="entry name" value="Hemolysn_Ca-bd"/>
</dbReference>
<evidence type="ECO:0000256" key="5">
    <source>
        <dbReference type="PROSITE-ProRule" id="PRU01240"/>
    </source>
</evidence>
<dbReference type="InterPro" id="IPR023828">
    <property type="entry name" value="Peptidase_S8_Ser-AS"/>
</dbReference>
<dbReference type="PANTHER" id="PTHR42884:SF14">
    <property type="entry name" value="NEUROENDOCRINE CONVERTASE 1"/>
    <property type="match status" value="1"/>
</dbReference>
<feature type="domain" description="P/Homo B" evidence="7">
    <location>
        <begin position="406"/>
        <end position="531"/>
    </location>
</feature>
<dbReference type="SUPFAM" id="SSF52743">
    <property type="entry name" value="Subtilisin-like"/>
    <property type="match status" value="1"/>
</dbReference>
<dbReference type="InterPro" id="IPR036852">
    <property type="entry name" value="Peptidase_S8/S53_dom_sf"/>
</dbReference>
<evidence type="ECO:0000256" key="1">
    <source>
        <dbReference type="ARBA" id="ARBA00022670"/>
    </source>
</evidence>
<evidence type="ECO:0000313" key="8">
    <source>
        <dbReference type="EMBL" id="MXN20397.1"/>
    </source>
</evidence>
<dbReference type="InterPro" id="IPR008979">
    <property type="entry name" value="Galactose-bd-like_sf"/>
</dbReference>
<evidence type="ECO:0000256" key="2">
    <source>
        <dbReference type="ARBA" id="ARBA00022801"/>
    </source>
</evidence>
<dbReference type="InterPro" id="IPR011049">
    <property type="entry name" value="Serralysin-like_metalloprot_C"/>
</dbReference>
<dbReference type="PROSITE" id="PS00138">
    <property type="entry name" value="SUBTILASE_SER"/>
    <property type="match status" value="1"/>
</dbReference>
<keyword evidence="1 5" id="KW-0645">Protease</keyword>
<keyword evidence="3 5" id="KW-0720">Serine protease</keyword>
<comment type="caution">
    <text evidence="8">The sequence shown here is derived from an EMBL/GenBank/DDBJ whole genome shotgun (WGS) entry which is preliminary data.</text>
</comment>
<dbReference type="SUPFAM" id="SSF49785">
    <property type="entry name" value="Galactose-binding domain-like"/>
    <property type="match status" value="1"/>
</dbReference>
<evidence type="ECO:0000313" key="9">
    <source>
        <dbReference type="Proteomes" id="UP000477911"/>
    </source>
</evidence>
<organism evidence="8 9">
    <name type="scientific">Pseudooceanicola albus</name>
    <dbReference type="NCBI Taxonomy" id="2692189"/>
    <lineage>
        <taxon>Bacteria</taxon>
        <taxon>Pseudomonadati</taxon>
        <taxon>Pseudomonadota</taxon>
        <taxon>Alphaproteobacteria</taxon>
        <taxon>Rhodobacterales</taxon>
        <taxon>Paracoccaceae</taxon>
        <taxon>Pseudooceanicola</taxon>
    </lineage>
</organism>
<dbReference type="Gene3D" id="2.150.10.10">
    <property type="entry name" value="Serralysin-like metalloprotease, C-terminal"/>
    <property type="match status" value="6"/>
</dbReference>
<evidence type="ECO:0000256" key="6">
    <source>
        <dbReference type="SAM" id="MobiDB-lite"/>
    </source>
</evidence>
<dbReference type="Proteomes" id="UP000477911">
    <property type="component" value="Unassembled WGS sequence"/>
</dbReference>
<keyword evidence="9" id="KW-1185">Reference proteome</keyword>
<evidence type="ECO:0000256" key="3">
    <source>
        <dbReference type="ARBA" id="ARBA00022825"/>
    </source>
</evidence>
<dbReference type="Gene3D" id="2.60.120.260">
    <property type="entry name" value="Galactose-binding domain-like"/>
    <property type="match status" value="1"/>
</dbReference>
<name>A0A6L7G9Y1_9RHOB</name>
<evidence type="ECO:0000256" key="4">
    <source>
        <dbReference type="PIRSR" id="PIRSR615500-1"/>
    </source>
</evidence>
<reference evidence="8 9" key="1">
    <citation type="submission" date="2019-12" db="EMBL/GenBank/DDBJ databases">
        <authorList>
            <person name="Li M."/>
        </authorList>
    </citation>
    <scope>NUCLEOTIDE SEQUENCE [LARGE SCALE GENOMIC DNA]</scope>
    <source>
        <strain evidence="8 9">GBMRC 2024</strain>
    </source>
</reference>
<dbReference type="InterPro" id="IPR000209">
    <property type="entry name" value="Peptidase_S8/S53_dom"/>
</dbReference>
<gene>
    <name evidence="8" type="ORF">GR170_21385</name>
</gene>
<dbReference type="Gene3D" id="3.40.50.200">
    <property type="entry name" value="Peptidase S8/S53 domain"/>
    <property type="match status" value="1"/>
</dbReference>
<dbReference type="SUPFAM" id="SSF51120">
    <property type="entry name" value="beta-Roll"/>
    <property type="match status" value="3"/>
</dbReference>
<dbReference type="GO" id="GO:0016485">
    <property type="term" value="P:protein processing"/>
    <property type="evidence" value="ECO:0007669"/>
    <property type="project" value="TreeGrafter"/>
</dbReference>
<dbReference type="PROSITE" id="PS51829">
    <property type="entry name" value="P_HOMO_B"/>
    <property type="match status" value="1"/>
</dbReference>
<dbReference type="PRINTS" id="PR00723">
    <property type="entry name" value="SUBTILISIN"/>
</dbReference>
<keyword evidence="2 5" id="KW-0378">Hydrolase</keyword>
<dbReference type="PANTHER" id="PTHR42884">
    <property type="entry name" value="PROPROTEIN CONVERTASE SUBTILISIN/KEXIN-RELATED"/>
    <property type="match status" value="1"/>
</dbReference>
<dbReference type="InterPro" id="IPR018511">
    <property type="entry name" value="Hemolysin-typ_Ca-bd_CS"/>
</dbReference>
<protein>
    <submittedName>
        <fullName evidence="8">S8 family serine peptidase</fullName>
    </submittedName>
</protein>
<dbReference type="InterPro" id="IPR015500">
    <property type="entry name" value="Peptidase_S8_subtilisin-rel"/>
</dbReference>
<dbReference type="Pfam" id="PF01483">
    <property type="entry name" value="P_proprotein"/>
    <property type="match status" value="1"/>
</dbReference>
<accession>A0A6L7G9Y1</accession>
<dbReference type="GO" id="GO:0016020">
    <property type="term" value="C:membrane"/>
    <property type="evidence" value="ECO:0007669"/>
    <property type="project" value="TreeGrafter"/>
</dbReference>
<dbReference type="EMBL" id="WUMU01000027">
    <property type="protein sequence ID" value="MXN20397.1"/>
    <property type="molecule type" value="Genomic_DNA"/>
</dbReference>
<dbReference type="GO" id="GO:0012505">
    <property type="term" value="C:endomembrane system"/>
    <property type="evidence" value="ECO:0007669"/>
    <property type="project" value="UniProtKB-ARBA"/>
</dbReference>
<feature type="region of interest" description="Disordered" evidence="6">
    <location>
        <begin position="639"/>
        <end position="668"/>
    </location>
</feature>
<comment type="similarity">
    <text evidence="5">Belongs to the peptidase S8 family.</text>
</comment>
<sequence length="1002" mass="103840">MRQGRGGTLARPRNILKLRGIFPLRQGTWPAAVNRRRVASGRLPLPEPTMPTGRNPLYAQQWHFSLLGGIEDVWQDYTGAGIRIAVFDEGVEAGQADLAANYDASLEYDFLDGAPDSASNGHGTAVAAIIAAADNGSGGLGVAYGARLTSVDYINDAVWLEASDYFRIFSEAARFDIVNNSWGNLSAFSNYGDIGDAEGQIGQEADAIRSAADTGRRGLGTIFTKAAGNEANDSYLSVMGLHGNGHGDGLNNLHEMIVVAATDTRGNVASYSNWGHNILVAAPAAAVTSDMTGTAGYSSGDTLTTFGGTSAATPVVSGVAALMLEANRQLHWTDVQNILASSARQTGSDFGDGASGYEVSSWFSNGASTWNGGGMTYHVNYGYGMIDARAAVRMAEVWTLMSPGSGKVQASQTVASIPDTPILLEDMGTAELSVTVEAGDILLDHVYVEVDMKHTWIQDVTLVLYAPDGSEVDLLARDGRNSYDADWTFGVTSLRGITQAGTWRLVATDHAERDSGLLRGLSLTFEGHRTSGNDIYTFTDDFLALKSVEGSRGSLSDDNGGSDWINLAALSGNAQMTLRDSAGTLRVDGQSWSTLSGSFENVAGGDGNDTISGNGLANHLLGGRGADIMAGGAGNDSLKGAGDNDSLSGDAGTDQLLGGSGDDTMDGGADADELRGGWGNDVGWGSDGNDLVMGNVGDDRMYGDAGDDSITGDGGMDTLYGGAGNDVLNGGRHSDTVYGGTGQDRLVGEQGFDHLFGGSGDDSLFGGSENDWLHGDLGADLLLGGTGQDRLFGGAGRDVMKGEGGYDRLEGGSGDDLLDGGKQADNLLGGQGQDSLYGRDGLDRLFGGSGDDLLFGEATGDGLFGEAGHDRLYGGTGGDNMFGGSGNDLVDGGSGDDRISGGAGFDTLRGGAGNDLLRGNFNADTFVFENGFGQDTIGDFDVTGGLEKIDLRGVDAITDLEDLFANHLEETLTGVAITDGEGNRILVSGVHVHELTSAHFIL</sequence>
<dbReference type="Pfam" id="PF00082">
    <property type="entry name" value="Peptidase_S8"/>
    <property type="match status" value="1"/>
</dbReference>
<dbReference type="PROSITE" id="PS00330">
    <property type="entry name" value="HEMOLYSIN_CALCIUM"/>
    <property type="match status" value="5"/>
</dbReference>
<dbReference type="InterPro" id="IPR002884">
    <property type="entry name" value="P_dom"/>
</dbReference>
<feature type="active site" description="Charge relay system" evidence="4 5">
    <location>
        <position position="122"/>
    </location>
</feature>
<feature type="active site" description="Charge relay system" evidence="4 5">
    <location>
        <position position="88"/>
    </location>
</feature>
<dbReference type="Pfam" id="PF00353">
    <property type="entry name" value="HemolysinCabind"/>
    <property type="match status" value="7"/>
</dbReference>
<dbReference type="GO" id="GO:0005737">
    <property type="term" value="C:cytoplasm"/>
    <property type="evidence" value="ECO:0007669"/>
    <property type="project" value="UniProtKB-ARBA"/>
</dbReference>
<evidence type="ECO:0000259" key="7">
    <source>
        <dbReference type="PROSITE" id="PS51829"/>
    </source>
</evidence>
<dbReference type="GO" id="GO:0005509">
    <property type="term" value="F:calcium ion binding"/>
    <property type="evidence" value="ECO:0007669"/>
    <property type="project" value="InterPro"/>
</dbReference>
<proteinExistence type="inferred from homology"/>
<feature type="active site" description="Charge relay system" evidence="4 5">
    <location>
        <position position="310"/>
    </location>
</feature>
<dbReference type="GO" id="GO:0004252">
    <property type="term" value="F:serine-type endopeptidase activity"/>
    <property type="evidence" value="ECO:0007669"/>
    <property type="project" value="UniProtKB-UniRule"/>
</dbReference>
<dbReference type="PROSITE" id="PS51892">
    <property type="entry name" value="SUBTILASE"/>
    <property type="match status" value="1"/>
</dbReference>
<dbReference type="PRINTS" id="PR00313">
    <property type="entry name" value="CABNDNGRPT"/>
</dbReference>